<dbReference type="EMBL" id="JBBPEH010000001">
    <property type="protein sequence ID" value="KAK7545165.1"/>
    <property type="molecule type" value="Genomic_DNA"/>
</dbReference>
<evidence type="ECO:0000313" key="10">
    <source>
        <dbReference type="EMBL" id="KAK7545165.1"/>
    </source>
</evidence>
<dbReference type="InterPro" id="IPR000719">
    <property type="entry name" value="Prot_kinase_dom"/>
</dbReference>
<evidence type="ECO:0000256" key="8">
    <source>
        <dbReference type="ARBA" id="ARBA00048679"/>
    </source>
</evidence>
<evidence type="ECO:0000256" key="6">
    <source>
        <dbReference type="ARBA" id="ARBA00022840"/>
    </source>
</evidence>
<evidence type="ECO:0000256" key="5">
    <source>
        <dbReference type="ARBA" id="ARBA00022777"/>
    </source>
</evidence>
<keyword evidence="2" id="KW-0723">Serine/threonine-protein kinase</keyword>
<keyword evidence="5" id="KW-0418">Kinase</keyword>
<dbReference type="EC" id="2.7.11.1" evidence="1"/>
<evidence type="ECO:0000256" key="3">
    <source>
        <dbReference type="ARBA" id="ARBA00022679"/>
    </source>
</evidence>
<accession>A0ABR1MCI7</accession>
<comment type="catalytic activity">
    <reaction evidence="8">
        <text>L-seryl-[protein] + ATP = O-phospho-L-seryl-[protein] + ADP + H(+)</text>
        <dbReference type="Rhea" id="RHEA:17989"/>
        <dbReference type="Rhea" id="RHEA-COMP:9863"/>
        <dbReference type="Rhea" id="RHEA-COMP:11604"/>
        <dbReference type="ChEBI" id="CHEBI:15378"/>
        <dbReference type="ChEBI" id="CHEBI:29999"/>
        <dbReference type="ChEBI" id="CHEBI:30616"/>
        <dbReference type="ChEBI" id="CHEBI:83421"/>
        <dbReference type="ChEBI" id="CHEBI:456216"/>
        <dbReference type="EC" id="2.7.11.1"/>
    </reaction>
</comment>
<organism evidence="10 11">
    <name type="scientific">Phyllosticta citribraziliensis</name>
    <dbReference type="NCBI Taxonomy" id="989973"/>
    <lineage>
        <taxon>Eukaryota</taxon>
        <taxon>Fungi</taxon>
        <taxon>Dikarya</taxon>
        <taxon>Ascomycota</taxon>
        <taxon>Pezizomycotina</taxon>
        <taxon>Dothideomycetes</taxon>
        <taxon>Dothideomycetes incertae sedis</taxon>
        <taxon>Botryosphaeriales</taxon>
        <taxon>Phyllostictaceae</taxon>
        <taxon>Phyllosticta</taxon>
    </lineage>
</organism>
<gene>
    <name evidence="10" type="ORF">J3D65DRAFT_51339</name>
</gene>
<evidence type="ECO:0000256" key="4">
    <source>
        <dbReference type="ARBA" id="ARBA00022741"/>
    </source>
</evidence>
<sequence>MLSCGMIGKASTARALLRAATKKSQTFVNPRRCASQNYQHVWVVKPPPDKELDGTEPDYYYGLPDLRRWYTYLPVQLGDKFQDERYTVLHKLGWGRCSTVWAAKDNREQRYVALKISGIAKEGGSMARRAYREKSFMSIRESDENPANSHLATGLDRLAVVHDHFRLAGYHGNHDCFVVELQGQTVSEFIEQRKAEDAMLSKRLLKRITKDTLLGLRALHAKGIAHGDIRTHNVAFTLPPMDHLTEEEFCQKLGEKVVKEKLPLNCFPEYLVQPCKFSKELSSQWSNVKIFDFGESFDASMRPKSLTSPRVCQAPEAVSCPDDVSHRVDMWSMGCMLFELATGQPLLDSHTTQPAPHMRRILDLLSDQEIPNRWREKSNGTIDLEPPQEPSGRTLQTRLEEICFADGKKGDLTRSDIAKVAELAGKMLRLDPAERASAAEILEDPWLADDVE</sequence>
<dbReference type="InterPro" id="IPR051334">
    <property type="entry name" value="SRPK"/>
</dbReference>
<dbReference type="GeneID" id="92029535"/>
<keyword evidence="11" id="KW-1185">Reference proteome</keyword>
<dbReference type="Gene3D" id="3.30.200.20">
    <property type="entry name" value="Phosphorylase Kinase, domain 1"/>
    <property type="match status" value="1"/>
</dbReference>
<name>A0ABR1MCI7_9PEZI</name>
<keyword evidence="6" id="KW-0067">ATP-binding</keyword>
<reference evidence="10 11" key="1">
    <citation type="submission" date="2024-04" db="EMBL/GenBank/DDBJ databases">
        <title>Phyllosticta paracitricarpa is synonymous to the EU quarantine fungus P. citricarpa based on phylogenomic analyses.</title>
        <authorList>
            <consortium name="Lawrence Berkeley National Laboratory"/>
            <person name="Van ingen-buijs V.A."/>
            <person name="Van westerhoven A.C."/>
            <person name="Haridas S."/>
            <person name="Skiadas P."/>
            <person name="Martin F."/>
            <person name="Groenewald J.Z."/>
            <person name="Crous P.W."/>
            <person name="Seidl M.F."/>
        </authorList>
    </citation>
    <scope>NUCLEOTIDE SEQUENCE [LARGE SCALE GENOMIC DNA]</scope>
    <source>
        <strain evidence="10 11">CPC 17464</strain>
    </source>
</reference>
<dbReference type="RefSeq" id="XP_066660400.1">
    <property type="nucleotide sequence ID" value="XM_066796629.1"/>
</dbReference>
<evidence type="ECO:0000256" key="1">
    <source>
        <dbReference type="ARBA" id="ARBA00012513"/>
    </source>
</evidence>
<proteinExistence type="predicted"/>
<dbReference type="SMART" id="SM00220">
    <property type="entry name" value="S_TKc"/>
    <property type="match status" value="1"/>
</dbReference>
<keyword evidence="4" id="KW-0547">Nucleotide-binding</keyword>
<dbReference type="Pfam" id="PF00069">
    <property type="entry name" value="Pkinase"/>
    <property type="match status" value="2"/>
</dbReference>
<dbReference type="SUPFAM" id="SSF56112">
    <property type="entry name" value="Protein kinase-like (PK-like)"/>
    <property type="match status" value="1"/>
</dbReference>
<comment type="catalytic activity">
    <reaction evidence="7">
        <text>L-threonyl-[protein] + ATP = O-phospho-L-threonyl-[protein] + ADP + H(+)</text>
        <dbReference type="Rhea" id="RHEA:46608"/>
        <dbReference type="Rhea" id="RHEA-COMP:11060"/>
        <dbReference type="Rhea" id="RHEA-COMP:11605"/>
        <dbReference type="ChEBI" id="CHEBI:15378"/>
        <dbReference type="ChEBI" id="CHEBI:30013"/>
        <dbReference type="ChEBI" id="CHEBI:30616"/>
        <dbReference type="ChEBI" id="CHEBI:61977"/>
        <dbReference type="ChEBI" id="CHEBI:456216"/>
        <dbReference type="EC" id="2.7.11.1"/>
    </reaction>
</comment>
<feature type="domain" description="Protein kinase" evidence="9">
    <location>
        <begin position="86"/>
        <end position="447"/>
    </location>
</feature>
<evidence type="ECO:0000256" key="2">
    <source>
        <dbReference type="ARBA" id="ARBA00022527"/>
    </source>
</evidence>
<evidence type="ECO:0000256" key="7">
    <source>
        <dbReference type="ARBA" id="ARBA00047899"/>
    </source>
</evidence>
<comment type="caution">
    <text evidence="10">The sequence shown here is derived from an EMBL/GenBank/DDBJ whole genome shotgun (WGS) entry which is preliminary data.</text>
</comment>
<dbReference type="Gene3D" id="1.10.510.10">
    <property type="entry name" value="Transferase(Phosphotransferase) domain 1"/>
    <property type="match status" value="1"/>
</dbReference>
<dbReference type="InterPro" id="IPR011009">
    <property type="entry name" value="Kinase-like_dom_sf"/>
</dbReference>
<dbReference type="PANTHER" id="PTHR47634">
    <property type="entry name" value="PROTEIN KINASE DOMAIN-CONTAINING PROTEIN-RELATED"/>
    <property type="match status" value="1"/>
</dbReference>
<keyword evidence="3" id="KW-0808">Transferase</keyword>
<evidence type="ECO:0000259" key="9">
    <source>
        <dbReference type="PROSITE" id="PS50011"/>
    </source>
</evidence>
<dbReference type="PANTHER" id="PTHR47634:SF9">
    <property type="entry name" value="PROTEIN KINASE DOMAIN-CONTAINING PROTEIN-RELATED"/>
    <property type="match status" value="1"/>
</dbReference>
<dbReference type="Proteomes" id="UP001360953">
    <property type="component" value="Unassembled WGS sequence"/>
</dbReference>
<evidence type="ECO:0000313" key="11">
    <source>
        <dbReference type="Proteomes" id="UP001360953"/>
    </source>
</evidence>
<dbReference type="PROSITE" id="PS50011">
    <property type="entry name" value="PROTEIN_KINASE_DOM"/>
    <property type="match status" value="1"/>
</dbReference>
<protein>
    <recommendedName>
        <fullName evidence="1">non-specific serine/threonine protein kinase</fullName>
        <ecNumber evidence="1">2.7.11.1</ecNumber>
    </recommendedName>
</protein>